<feature type="region of interest" description="Disordered" evidence="1">
    <location>
        <begin position="339"/>
        <end position="368"/>
    </location>
</feature>
<dbReference type="Gene3D" id="3.10.350.10">
    <property type="entry name" value="LysM domain"/>
    <property type="match status" value="4"/>
</dbReference>
<dbReference type="InterPro" id="IPR018392">
    <property type="entry name" value="LysM"/>
</dbReference>
<accession>A0A7X0HB61</accession>
<dbReference type="SUPFAM" id="SSF54106">
    <property type="entry name" value="LysM domain"/>
    <property type="match status" value="2"/>
</dbReference>
<dbReference type="EMBL" id="JACHGY010000001">
    <property type="protein sequence ID" value="MBB6431155.1"/>
    <property type="molecule type" value="Genomic_DNA"/>
</dbReference>
<dbReference type="PANTHER" id="PTHR34700">
    <property type="entry name" value="POTASSIUM BINDING PROTEIN KBP"/>
    <property type="match status" value="1"/>
</dbReference>
<feature type="domain" description="LysM" evidence="2">
    <location>
        <begin position="287"/>
        <end position="336"/>
    </location>
</feature>
<reference evidence="3 4" key="1">
    <citation type="submission" date="2020-08" db="EMBL/GenBank/DDBJ databases">
        <title>Genomic Encyclopedia of Type Strains, Phase IV (KMG-IV): sequencing the most valuable type-strain genomes for metagenomic binning, comparative biology and taxonomic classification.</title>
        <authorList>
            <person name="Goeker M."/>
        </authorList>
    </citation>
    <scope>NUCLEOTIDE SEQUENCE [LARGE SCALE GENOMIC DNA]</scope>
    <source>
        <strain evidence="3 4">DSM 103725</strain>
    </source>
</reference>
<dbReference type="SMART" id="SM00257">
    <property type="entry name" value="LysM"/>
    <property type="match status" value="4"/>
</dbReference>
<feature type="domain" description="LysM" evidence="2">
    <location>
        <begin position="191"/>
        <end position="240"/>
    </location>
</feature>
<dbReference type="RefSeq" id="WP_184678644.1">
    <property type="nucleotide sequence ID" value="NZ_JACHGY010000001.1"/>
</dbReference>
<dbReference type="CDD" id="cd00118">
    <property type="entry name" value="LysM"/>
    <property type="match status" value="3"/>
</dbReference>
<dbReference type="PROSITE" id="PS51782">
    <property type="entry name" value="LYSM"/>
    <property type="match status" value="4"/>
</dbReference>
<name>A0A7X0HB61_9BACT</name>
<dbReference type="PANTHER" id="PTHR34700:SF4">
    <property type="entry name" value="PHAGE-LIKE ELEMENT PBSX PROTEIN XKDP"/>
    <property type="match status" value="1"/>
</dbReference>
<feature type="region of interest" description="Disordered" evidence="1">
    <location>
        <begin position="427"/>
        <end position="449"/>
    </location>
</feature>
<feature type="compositionally biased region" description="Pro residues" evidence="1">
    <location>
        <begin position="99"/>
        <end position="110"/>
    </location>
</feature>
<evidence type="ECO:0000256" key="1">
    <source>
        <dbReference type="SAM" id="MobiDB-lite"/>
    </source>
</evidence>
<feature type="compositionally biased region" description="Low complexity" evidence="1">
    <location>
        <begin position="31"/>
        <end position="44"/>
    </location>
</feature>
<dbReference type="AlphaFoldDB" id="A0A7X0HB61"/>
<dbReference type="Pfam" id="PF01476">
    <property type="entry name" value="LysM"/>
    <property type="match status" value="3"/>
</dbReference>
<keyword evidence="4" id="KW-1185">Reference proteome</keyword>
<dbReference type="Proteomes" id="UP000541810">
    <property type="component" value="Unassembled WGS sequence"/>
</dbReference>
<feature type="domain" description="LysM" evidence="2">
    <location>
        <begin position="370"/>
        <end position="419"/>
    </location>
</feature>
<organism evidence="3 4">
    <name type="scientific">Algisphaera agarilytica</name>
    <dbReference type="NCBI Taxonomy" id="1385975"/>
    <lineage>
        <taxon>Bacteria</taxon>
        <taxon>Pseudomonadati</taxon>
        <taxon>Planctomycetota</taxon>
        <taxon>Phycisphaerae</taxon>
        <taxon>Phycisphaerales</taxon>
        <taxon>Phycisphaeraceae</taxon>
        <taxon>Algisphaera</taxon>
    </lineage>
</organism>
<evidence type="ECO:0000313" key="3">
    <source>
        <dbReference type="EMBL" id="MBB6431155.1"/>
    </source>
</evidence>
<evidence type="ECO:0000259" key="2">
    <source>
        <dbReference type="PROSITE" id="PS51782"/>
    </source>
</evidence>
<evidence type="ECO:0000313" key="4">
    <source>
        <dbReference type="Proteomes" id="UP000541810"/>
    </source>
</evidence>
<feature type="compositionally biased region" description="Polar residues" evidence="1">
    <location>
        <begin position="343"/>
        <end position="368"/>
    </location>
</feature>
<dbReference type="InterPro" id="IPR052196">
    <property type="entry name" value="Bact_Kbp"/>
</dbReference>
<feature type="region of interest" description="Disordered" evidence="1">
    <location>
        <begin position="31"/>
        <end position="126"/>
    </location>
</feature>
<protein>
    <submittedName>
        <fullName evidence="3">Nucleoid-associated protein YgaU</fullName>
    </submittedName>
</protein>
<comment type="caution">
    <text evidence="3">The sequence shown here is derived from an EMBL/GenBank/DDBJ whole genome shotgun (WGS) entry which is preliminary data.</text>
</comment>
<feature type="domain" description="LysM" evidence="2">
    <location>
        <begin position="447"/>
        <end position="496"/>
    </location>
</feature>
<proteinExistence type="predicted"/>
<sequence length="497" mass="53518">MAQETKVGLLIGLALILLVGLVLSDLFTTGSPESAEASSNAATEFGREAQAGIYDAQEQSPIRPAIRQSEFDRMPGFAAEPAQDYHTPSTNPPVESWSPPKPSTPGPASPSLPGLTHEPPLPDLDTLEANNDAVAQFQRSFEAMRLAVQNPDQPESDPTAFNQELSRMSQLPAQIEPIPAVPSAVAGGTTYIHYVQAGQTLAEIARQHYGNPEFAAAIAQTNPTKVDREGQVRAGARLEIPPLGSPVFSRLFQPVHEEHAIKVDGVIPALPDRPAGPTVEVASSNVKEIEVQPGDTLSELASEHLGTSKRWRELIEANRDQLETAADLRSGMTLRLPEGSASVAATQTKTDTPSRAVTPTVSQKKATPRTTYTVQAGDNLTRIAARELGDGERWDDLLEANRDQLESPELLQVGMVLKLPTASVRPAESAKPTATSEIRKPKAETPKTYTVQSGDNLTRIAARELGDGDRWRELFEANADQLDSPNDLFAGQTLRLP</sequence>
<gene>
    <name evidence="3" type="ORF">HNQ40_002961</name>
</gene>
<dbReference type="InterPro" id="IPR036779">
    <property type="entry name" value="LysM_dom_sf"/>
</dbReference>